<sequence>MTDGTGVVLPWPAILESEEDGSLTRAYPSSKTVLSRLGLISAPASGSDLLVVSRKDVFS</sequence>
<accession>A0A402B1K7</accession>
<gene>
    <name evidence="1" type="ORF">KDA_07390</name>
</gene>
<dbReference type="EMBL" id="BIFT01000001">
    <property type="protein sequence ID" value="GCE25255.1"/>
    <property type="molecule type" value="Genomic_DNA"/>
</dbReference>
<organism evidence="1 2">
    <name type="scientific">Dictyobacter alpinus</name>
    <dbReference type="NCBI Taxonomy" id="2014873"/>
    <lineage>
        <taxon>Bacteria</taxon>
        <taxon>Bacillati</taxon>
        <taxon>Chloroflexota</taxon>
        <taxon>Ktedonobacteria</taxon>
        <taxon>Ktedonobacterales</taxon>
        <taxon>Dictyobacteraceae</taxon>
        <taxon>Dictyobacter</taxon>
    </lineage>
</organism>
<dbReference type="Proteomes" id="UP000287171">
    <property type="component" value="Unassembled WGS sequence"/>
</dbReference>
<dbReference type="RefSeq" id="WP_126625854.1">
    <property type="nucleotide sequence ID" value="NZ_BIFT01000001.1"/>
</dbReference>
<name>A0A402B1K7_9CHLR</name>
<evidence type="ECO:0000313" key="1">
    <source>
        <dbReference type="EMBL" id="GCE25255.1"/>
    </source>
</evidence>
<evidence type="ECO:0000313" key="2">
    <source>
        <dbReference type="Proteomes" id="UP000287171"/>
    </source>
</evidence>
<protein>
    <submittedName>
        <fullName evidence="1">Uncharacterized protein</fullName>
    </submittedName>
</protein>
<comment type="caution">
    <text evidence="1">The sequence shown here is derived from an EMBL/GenBank/DDBJ whole genome shotgun (WGS) entry which is preliminary data.</text>
</comment>
<keyword evidence="2" id="KW-1185">Reference proteome</keyword>
<reference evidence="2" key="1">
    <citation type="submission" date="2018-12" db="EMBL/GenBank/DDBJ databases">
        <title>Tengunoibacter tsumagoiensis gen. nov., sp. nov., Dictyobacter kobayashii sp. nov., D. alpinus sp. nov., and D. joshuensis sp. nov. and description of Dictyobacteraceae fam. nov. within the order Ktedonobacterales isolated from Tengu-no-mugimeshi.</title>
        <authorList>
            <person name="Wang C.M."/>
            <person name="Zheng Y."/>
            <person name="Sakai Y."/>
            <person name="Toyoda A."/>
            <person name="Minakuchi Y."/>
            <person name="Abe K."/>
            <person name="Yokota A."/>
            <person name="Yabe S."/>
        </authorList>
    </citation>
    <scope>NUCLEOTIDE SEQUENCE [LARGE SCALE GENOMIC DNA]</scope>
    <source>
        <strain evidence="2">Uno16</strain>
    </source>
</reference>
<dbReference type="AlphaFoldDB" id="A0A402B1K7"/>
<proteinExistence type="predicted"/>